<proteinExistence type="predicted"/>
<name>A0A2C5XAF8_9PEZI</name>
<gene>
    <name evidence="2" type="ORF">CFIMG_003616RA</name>
</gene>
<dbReference type="Proteomes" id="UP000222788">
    <property type="component" value="Unassembled WGS sequence"/>
</dbReference>
<keyword evidence="3" id="KW-1185">Reference proteome</keyword>
<reference evidence="2 3" key="2">
    <citation type="journal article" date="2013" name="IMA Fungus">
        <title>IMA Genome-F 1: Ceratocystis fimbriata: Draft nuclear genome sequence for the plant pathogen, Ceratocystis fimbriata.</title>
        <authorList>
            <person name="Wilken P.M."/>
            <person name="Steenkamp E.T."/>
            <person name="Wingfield M.J."/>
            <person name="de Beer Z.W."/>
            <person name="Wingfield B.D."/>
        </authorList>
    </citation>
    <scope>NUCLEOTIDE SEQUENCE [LARGE SCALE GENOMIC DNA]</scope>
    <source>
        <strain evidence="2 3">CBS 114723</strain>
    </source>
</reference>
<reference evidence="2 3" key="1">
    <citation type="journal article" date="2013" name="Fungal Biol.">
        <title>Analysis of microsatellite markers in the genome of the plant pathogen Ceratocystis fimbriata.</title>
        <authorList>
            <person name="Simpson M.C."/>
            <person name="Wilken P.M."/>
            <person name="Coetzee M.P."/>
            <person name="Wingfield M.J."/>
            <person name="Wingfield B.D."/>
        </authorList>
    </citation>
    <scope>NUCLEOTIDE SEQUENCE [LARGE SCALE GENOMIC DNA]</scope>
    <source>
        <strain evidence="2 3">CBS 114723</strain>
    </source>
</reference>
<feature type="compositionally biased region" description="Basic and acidic residues" evidence="1">
    <location>
        <begin position="32"/>
        <end position="41"/>
    </location>
</feature>
<accession>A0A2C5XAF8</accession>
<dbReference type="AlphaFoldDB" id="A0A2C5XAF8"/>
<sequence length="68" mass="7510">MRNSAMEDAERREHIQRIFQEQKRSMGSSTALKKDSMRECDVMSVDSGGAKPHISMALSAPPNLTAGM</sequence>
<evidence type="ECO:0000256" key="1">
    <source>
        <dbReference type="SAM" id="MobiDB-lite"/>
    </source>
</evidence>
<evidence type="ECO:0000313" key="3">
    <source>
        <dbReference type="Proteomes" id="UP000222788"/>
    </source>
</evidence>
<feature type="region of interest" description="Disordered" evidence="1">
    <location>
        <begin position="18"/>
        <end position="68"/>
    </location>
</feature>
<dbReference type="EMBL" id="APWK03000021">
    <property type="protein sequence ID" value="PHH54705.1"/>
    <property type="molecule type" value="Genomic_DNA"/>
</dbReference>
<organism evidence="2 3">
    <name type="scientific">Ceratocystis fimbriata CBS 114723</name>
    <dbReference type="NCBI Taxonomy" id="1035309"/>
    <lineage>
        <taxon>Eukaryota</taxon>
        <taxon>Fungi</taxon>
        <taxon>Dikarya</taxon>
        <taxon>Ascomycota</taxon>
        <taxon>Pezizomycotina</taxon>
        <taxon>Sordariomycetes</taxon>
        <taxon>Hypocreomycetidae</taxon>
        <taxon>Microascales</taxon>
        <taxon>Ceratocystidaceae</taxon>
        <taxon>Ceratocystis</taxon>
    </lineage>
</organism>
<evidence type="ECO:0000313" key="2">
    <source>
        <dbReference type="EMBL" id="PHH54705.1"/>
    </source>
</evidence>
<comment type="caution">
    <text evidence="2">The sequence shown here is derived from an EMBL/GenBank/DDBJ whole genome shotgun (WGS) entry which is preliminary data.</text>
</comment>
<protein>
    <submittedName>
        <fullName evidence="2">Uncharacterized protein</fullName>
    </submittedName>
</protein>